<dbReference type="GO" id="GO:0006369">
    <property type="term" value="P:termination of RNA polymerase II transcription"/>
    <property type="evidence" value="ECO:0007669"/>
    <property type="project" value="TreeGrafter"/>
</dbReference>
<keyword evidence="7" id="KW-1185">Reference proteome</keyword>
<organism evidence="7 8">
    <name type="scientific">Panagrellus redivivus</name>
    <name type="common">Microworm</name>
    <dbReference type="NCBI Taxonomy" id="6233"/>
    <lineage>
        <taxon>Eukaryota</taxon>
        <taxon>Metazoa</taxon>
        <taxon>Ecdysozoa</taxon>
        <taxon>Nematoda</taxon>
        <taxon>Chromadorea</taxon>
        <taxon>Rhabditida</taxon>
        <taxon>Tylenchina</taxon>
        <taxon>Panagrolaimomorpha</taxon>
        <taxon>Panagrolaimoidea</taxon>
        <taxon>Panagrolaimidae</taxon>
        <taxon>Panagrellus</taxon>
    </lineage>
</organism>
<reference evidence="8" key="2">
    <citation type="submission" date="2020-10" db="UniProtKB">
        <authorList>
            <consortium name="WormBaseParasite"/>
        </authorList>
    </citation>
    <scope>IDENTIFICATION</scope>
</reference>
<comment type="subunit">
    <text evidence="6">Component of the Mediator complex.</text>
</comment>
<dbReference type="InterPro" id="IPR019095">
    <property type="entry name" value="Mediator_Med18"/>
</dbReference>
<proteinExistence type="inferred from homology"/>
<evidence type="ECO:0000256" key="2">
    <source>
        <dbReference type="ARBA" id="ARBA00009814"/>
    </source>
</evidence>
<keyword evidence="4 6" id="KW-0804">Transcription</keyword>
<evidence type="ECO:0000313" key="7">
    <source>
        <dbReference type="Proteomes" id="UP000492821"/>
    </source>
</evidence>
<evidence type="ECO:0000256" key="1">
    <source>
        <dbReference type="ARBA" id="ARBA00004123"/>
    </source>
</evidence>
<keyword evidence="3 6" id="KW-0805">Transcription regulation</keyword>
<dbReference type="WBParaSite" id="Pan_g2015.t2">
    <property type="protein sequence ID" value="Pan_g2015.t2"/>
    <property type="gene ID" value="Pan_g2015"/>
</dbReference>
<gene>
    <name evidence="6" type="primary">MED18</name>
</gene>
<keyword evidence="6" id="KW-0010">Activator</keyword>
<reference evidence="7" key="1">
    <citation type="journal article" date="2013" name="Genetics">
        <title>The draft genome and transcriptome of Panagrellus redivivus are shaped by the harsh demands of a free-living lifestyle.</title>
        <authorList>
            <person name="Srinivasan J."/>
            <person name="Dillman A.R."/>
            <person name="Macchietto M.G."/>
            <person name="Heikkinen L."/>
            <person name="Lakso M."/>
            <person name="Fracchia K.M."/>
            <person name="Antoshechkin I."/>
            <person name="Mortazavi A."/>
            <person name="Wong G."/>
            <person name="Sternberg P.W."/>
        </authorList>
    </citation>
    <scope>NUCLEOTIDE SEQUENCE [LARGE SCALE GENOMIC DNA]</scope>
    <source>
        <strain evidence="7">MT8872</strain>
    </source>
</reference>
<dbReference type="GO" id="GO:0003712">
    <property type="term" value="F:transcription coregulator activity"/>
    <property type="evidence" value="ECO:0007669"/>
    <property type="project" value="InterPro"/>
</dbReference>
<protein>
    <recommendedName>
        <fullName evidence="6">Mediator of RNA polymerase II transcription subunit 18</fullName>
    </recommendedName>
    <alternativeName>
        <fullName evidence="6">Mediator complex subunit 18</fullName>
    </alternativeName>
</protein>
<dbReference type="GO" id="GO:0006357">
    <property type="term" value="P:regulation of transcription by RNA polymerase II"/>
    <property type="evidence" value="ECO:0007669"/>
    <property type="project" value="InterPro"/>
</dbReference>
<dbReference type="AlphaFoldDB" id="A0A7E4VF51"/>
<comment type="function">
    <text evidence="6">Component of the Mediator complex, a coactivator involved in the regulated transcription of nearly all RNA polymerase II-dependent genes. Mediator functions as a bridge to convey information from gene-specific regulatory proteins to the basal RNA polymerase II transcription machinery. Mediator is recruited to promoters by direct interactions with regulatory proteins and serves as a scaffold for the assembly of a functional preinitiation complex with RNA polymerase II and the general transcription factors.</text>
</comment>
<dbReference type="GO" id="GO:0016592">
    <property type="term" value="C:mediator complex"/>
    <property type="evidence" value="ECO:0007669"/>
    <property type="project" value="InterPro"/>
</dbReference>
<evidence type="ECO:0000256" key="4">
    <source>
        <dbReference type="ARBA" id="ARBA00023163"/>
    </source>
</evidence>
<evidence type="ECO:0000256" key="6">
    <source>
        <dbReference type="RuleBase" id="RU364150"/>
    </source>
</evidence>
<dbReference type="PANTHER" id="PTHR13321">
    <property type="entry name" value="MEDIATOR OF RNA POLYMERASE II TRANSCRIPTION, SUBUNIT 18"/>
    <property type="match status" value="1"/>
</dbReference>
<dbReference type="PANTHER" id="PTHR13321:SF2">
    <property type="entry name" value="MEDIATOR OF RNA POLYMERASE II TRANSCRIPTION SUBUNIT 18"/>
    <property type="match status" value="1"/>
</dbReference>
<accession>A0A7E4VF51</accession>
<name>A0A7E4VF51_PANRE</name>
<dbReference type="Gene3D" id="2.40.320.10">
    <property type="entry name" value="Hypothetical Protein Pfu-838710-001"/>
    <property type="match status" value="1"/>
</dbReference>
<comment type="similarity">
    <text evidence="2 6">Belongs to the Mediator complex subunit 18 family.</text>
</comment>
<evidence type="ECO:0000256" key="3">
    <source>
        <dbReference type="ARBA" id="ARBA00023015"/>
    </source>
</evidence>
<keyword evidence="5 6" id="KW-0539">Nucleus</keyword>
<evidence type="ECO:0000256" key="5">
    <source>
        <dbReference type="ARBA" id="ARBA00023242"/>
    </source>
</evidence>
<comment type="subcellular location">
    <subcellularLocation>
        <location evidence="1 6">Nucleus</location>
    </subcellularLocation>
</comment>
<dbReference type="Proteomes" id="UP000492821">
    <property type="component" value="Unassembled WGS sequence"/>
</dbReference>
<dbReference type="Pfam" id="PF09637">
    <property type="entry name" value="Med18"/>
    <property type="match status" value="1"/>
</dbReference>
<sequence>MASTDVPGESSSGSKPPPARNFQVLEAVLHASIYDDHKDQLIERLKGMTDPFSSSFEEHEMVFALTFPESNEGPDVQLRLRRRFNLDLWHVRYVGTPIADKCPAVCRASIDSVMYTKDMMDFVKHMGFRLIYEFVMKGWVFTRGPIKILVYKLCTTDKPGIYSKELIKPFGTSHIVEASIPVENEDTMKYSKLLKDFTDQLMPLVEFRKVEYFRPRTGQFAKSS</sequence>
<dbReference type="GO" id="GO:0070847">
    <property type="term" value="C:core mediator complex"/>
    <property type="evidence" value="ECO:0007669"/>
    <property type="project" value="TreeGrafter"/>
</dbReference>
<evidence type="ECO:0000313" key="8">
    <source>
        <dbReference type="WBParaSite" id="Pan_g2015.t2"/>
    </source>
</evidence>